<keyword evidence="2" id="KW-1185">Reference proteome</keyword>
<gene>
    <name evidence="1" type="ORF">FF38_10422</name>
</gene>
<comment type="caution">
    <text evidence="1">The sequence shown here is derived from an EMBL/GenBank/DDBJ whole genome shotgun (WGS) entry which is preliminary data.</text>
</comment>
<dbReference type="Proteomes" id="UP000037069">
    <property type="component" value="Unassembled WGS sequence"/>
</dbReference>
<accession>A0A0L0BQD5</accession>
<dbReference type="AlphaFoldDB" id="A0A0L0BQD5"/>
<evidence type="ECO:0000313" key="2">
    <source>
        <dbReference type="Proteomes" id="UP000037069"/>
    </source>
</evidence>
<sequence>MENKVVYALVRLGSTNSLPPLTDNDDDSLTCLLVIPTFRPFVYQYISTNKTICGQSHNCCLTFKSFTLWPIVMHSELISIMLRSFGSCGLREKPIGRQRNVPFAQLMNVQPTIFWLRISRMPSCPGTIPNQLDFESDVPMIVYSIEDIST</sequence>
<evidence type="ECO:0000313" key="1">
    <source>
        <dbReference type="EMBL" id="KNC22267.1"/>
    </source>
</evidence>
<protein>
    <submittedName>
        <fullName evidence="1">Uncharacterized protein</fullName>
    </submittedName>
</protein>
<reference evidence="1 2" key="1">
    <citation type="journal article" date="2015" name="Nat. Commun.">
        <title>Lucilia cuprina genome unlocks parasitic fly biology to underpin future interventions.</title>
        <authorList>
            <person name="Anstead C.A."/>
            <person name="Korhonen P.K."/>
            <person name="Young N.D."/>
            <person name="Hall R.S."/>
            <person name="Jex A.R."/>
            <person name="Murali S.C."/>
            <person name="Hughes D.S."/>
            <person name="Lee S.F."/>
            <person name="Perry T."/>
            <person name="Stroehlein A.J."/>
            <person name="Ansell B.R."/>
            <person name="Breugelmans B."/>
            <person name="Hofmann A."/>
            <person name="Qu J."/>
            <person name="Dugan S."/>
            <person name="Lee S.L."/>
            <person name="Chao H."/>
            <person name="Dinh H."/>
            <person name="Han Y."/>
            <person name="Doddapaneni H.V."/>
            <person name="Worley K.C."/>
            <person name="Muzny D.M."/>
            <person name="Ioannidis P."/>
            <person name="Waterhouse R.M."/>
            <person name="Zdobnov E.M."/>
            <person name="James P.J."/>
            <person name="Bagnall N.H."/>
            <person name="Kotze A.C."/>
            <person name="Gibbs R.A."/>
            <person name="Richards S."/>
            <person name="Batterham P."/>
            <person name="Gasser R.B."/>
        </authorList>
    </citation>
    <scope>NUCLEOTIDE SEQUENCE [LARGE SCALE GENOMIC DNA]</scope>
    <source>
        <strain evidence="1 2">LS</strain>
        <tissue evidence="1">Full body</tissue>
    </source>
</reference>
<dbReference type="EMBL" id="JRES01001520">
    <property type="protein sequence ID" value="KNC22267.1"/>
    <property type="molecule type" value="Genomic_DNA"/>
</dbReference>
<organism evidence="1 2">
    <name type="scientific">Lucilia cuprina</name>
    <name type="common">Green bottle fly</name>
    <name type="synonym">Australian sheep blowfly</name>
    <dbReference type="NCBI Taxonomy" id="7375"/>
    <lineage>
        <taxon>Eukaryota</taxon>
        <taxon>Metazoa</taxon>
        <taxon>Ecdysozoa</taxon>
        <taxon>Arthropoda</taxon>
        <taxon>Hexapoda</taxon>
        <taxon>Insecta</taxon>
        <taxon>Pterygota</taxon>
        <taxon>Neoptera</taxon>
        <taxon>Endopterygota</taxon>
        <taxon>Diptera</taxon>
        <taxon>Brachycera</taxon>
        <taxon>Muscomorpha</taxon>
        <taxon>Oestroidea</taxon>
        <taxon>Calliphoridae</taxon>
        <taxon>Luciliinae</taxon>
        <taxon>Lucilia</taxon>
    </lineage>
</organism>
<name>A0A0L0BQD5_LUCCU</name>
<proteinExistence type="predicted"/>